<dbReference type="Gene3D" id="3.90.400.10">
    <property type="entry name" value="Oligo-1,6-glucosidase, Domain 2"/>
    <property type="match status" value="1"/>
</dbReference>
<dbReference type="SUPFAM" id="SSF51445">
    <property type="entry name" value="(Trans)glycosidases"/>
    <property type="match status" value="1"/>
</dbReference>
<dbReference type="HOGENOM" id="CLU_006462_8_0_1"/>
<dbReference type="EMBL" id="JH819192">
    <property type="protein sequence ID" value="EKC19380.1"/>
    <property type="molecule type" value="Genomic_DNA"/>
</dbReference>
<evidence type="ECO:0000259" key="1">
    <source>
        <dbReference type="SMART" id="SM00642"/>
    </source>
</evidence>
<dbReference type="InterPro" id="IPR045857">
    <property type="entry name" value="O16G_dom_2"/>
</dbReference>
<dbReference type="InParanoid" id="K1PSG6"/>
<dbReference type="GO" id="GO:0005975">
    <property type="term" value="P:carbohydrate metabolic process"/>
    <property type="evidence" value="ECO:0007669"/>
    <property type="project" value="InterPro"/>
</dbReference>
<dbReference type="Gene3D" id="2.60.40.1180">
    <property type="entry name" value="Golgi alpha-mannosidase II"/>
    <property type="match status" value="1"/>
</dbReference>
<dbReference type="InterPro" id="IPR017853">
    <property type="entry name" value="GH"/>
</dbReference>
<dbReference type="PANTHER" id="PTHR10357:SF179">
    <property type="entry name" value="NEUTRAL AND BASIC AMINO ACID TRANSPORT PROTEIN RBAT"/>
    <property type="match status" value="1"/>
</dbReference>
<organism evidence="2">
    <name type="scientific">Magallana gigas</name>
    <name type="common">Pacific oyster</name>
    <name type="synonym">Crassostrea gigas</name>
    <dbReference type="NCBI Taxonomy" id="29159"/>
    <lineage>
        <taxon>Eukaryota</taxon>
        <taxon>Metazoa</taxon>
        <taxon>Spiralia</taxon>
        <taxon>Lophotrochozoa</taxon>
        <taxon>Mollusca</taxon>
        <taxon>Bivalvia</taxon>
        <taxon>Autobranchia</taxon>
        <taxon>Pteriomorphia</taxon>
        <taxon>Ostreida</taxon>
        <taxon>Ostreoidea</taxon>
        <taxon>Ostreidae</taxon>
        <taxon>Magallana</taxon>
    </lineage>
</organism>
<name>K1PSG6_MAGGI</name>
<proteinExistence type="predicted"/>
<reference evidence="2" key="1">
    <citation type="journal article" date="2012" name="Nature">
        <title>The oyster genome reveals stress adaptation and complexity of shell formation.</title>
        <authorList>
            <person name="Zhang G."/>
            <person name="Fang X."/>
            <person name="Guo X."/>
            <person name="Li L."/>
            <person name="Luo R."/>
            <person name="Xu F."/>
            <person name="Yang P."/>
            <person name="Zhang L."/>
            <person name="Wang X."/>
            <person name="Qi H."/>
            <person name="Xiong Z."/>
            <person name="Que H."/>
            <person name="Xie Y."/>
            <person name="Holland P.W."/>
            <person name="Paps J."/>
            <person name="Zhu Y."/>
            <person name="Wu F."/>
            <person name="Chen Y."/>
            <person name="Wang J."/>
            <person name="Peng C."/>
            <person name="Meng J."/>
            <person name="Yang L."/>
            <person name="Liu J."/>
            <person name="Wen B."/>
            <person name="Zhang N."/>
            <person name="Huang Z."/>
            <person name="Zhu Q."/>
            <person name="Feng Y."/>
            <person name="Mount A."/>
            <person name="Hedgecock D."/>
            <person name="Xu Z."/>
            <person name="Liu Y."/>
            <person name="Domazet-Loso T."/>
            <person name="Du Y."/>
            <person name="Sun X."/>
            <person name="Zhang S."/>
            <person name="Liu B."/>
            <person name="Cheng P."/>
            <person name="Jiang X."/>
            <person name="Li J."/>
            <person name="Fan D."/>
            <person name="Wang W."/>
            <person name="Fu W."/>
            <person name="Wang T."/>
            <person name="Wang B."/>
            <person name="Zhang J."/>
            <person name="Peng Z."/>
            <person name="Li Y."/>
            <person name="Li N."/>
            <person name="Wang J."/>
            <person name="Chen M."/>
            <person name="He Y."/>
            <person name="Tan F."/>
            <person name="Song X."/>
            <person name="Zheng Q."/>
            <person name="Huang R."/>
            <person name="Yang H."/>
            <person name="Du X."/>
            <person name="Chen L."/>
            <person name="Yang M."/>
            <person name="Gaffney P.M."/>
            <person name="Wang S."/>
            <person name="Luo L."/>
            <person name="She Z."/>
            <person name="Ming Y."/>
            <person name="Huang W."/>
            <person name="Zhang S."/>
            <person name="Huang B."/>
            <person name="Zhang Y."/>
            <person name="Qu T."/>
            <person name="Ni P."/>
            <person name="Miao G."/>
            <person name="Wang J."/>
            <person name="Wang Q."/>
            <person name="Steinberg C.E."/>
            <person name="Wang H."/>
            <person name="Li N."/>
            <person name="Qian L."/>
            <person name="Zhang G."/>
            <person name="Li Y."/>
            <person name="Yang H."/>
            <person name="Liu X."/>
            <person name="Wang J."/>
            <person name="Yin Y."/>
            <person name="Wang J."/>
        </authorList>
    </citation>
    <scope>NUCLEOTIDE SEQUENCE [LARGE SCALE GENOMIC DNA]</scope>
    <source>
        <strain evidence="2">05x7-T-G4-1.051#20</strain>
    </source>
</reference>
<sequence length="630" mass="71502">MFKPGKGLSIGGGRMGSKSPESIDVKLSDNNGSPFRGMGKDELLVHSSKPFWRRLRMICISIILLGWLALIITVVALVLVYPKCKSPDSRSWWQNEVIYRIYVRSYKDSDGNGEGDLDGVASKLDYIKDLGVGVISLSPDYEDDGTDGDFHIKNHMKIAGSVGGDDALQRLITQAHGKGLKVILDFVPSQTSDQSDWFKWSQEARFRNDTYRNFYVWTNTPTNWKSMYGGGAWNTSSERSGEYYLHQFLHNQPDLNLRSPQVKEKLNEILTHWLNKSVDGFYIRNSAYLFTDYDLRDEPKVPSAVGDEYSDYDHMYTKNLPEIYDMFARWRTTTDAYTDKYRVLMADPDPMSNNVEMMKYYGHFQRDGVHLPVKRRQFPTDCGGQCIREYVNGWMDNLPSGRWPTWSLGDEMTKRFATNHSESFIRCFAMLSMTLPGTPILYYGDEINMVDLSIPPSSSTSRNQPMRGLMQWDNTPHGGFTNGTSPWISVGADFQTNNVKNQSAKGDSLMSFFKNLTTLRSDDTFRIGDYYPTVVDDAVFSFVREFDGKKGYLVAINFASTAQSRDFAKAHSTIQSKASTIQTPIGCTNPQCVSVHIESPRGEKPVHVVLDEANKFSRAIHYMNHIVSSI</sequence>
<evidence type="ECO:0000313" key="2">
    <source>
        <dbReference type="EMBL" id="EKC19380.1"/>
    </source>
</evidence>
<accession>K1PSG6</accession>
<dbReference type="Pfam" id="PF16028">
    <property type="entry name" value="SLC3A2_N"/>
    <property type="match status" value="1"/>
</dbReference>
<protein>
    <submittedName>
        <fullName evidence="2">Neutral and basic amino acid transport protein rBAT</fullName>
    </submittedName>
</protein>
<dbReference type="Gene3D" id="3.20.20.80">
    <property type="entry name" value="Glycosidases"/>
    <property type="match status" value="1"/>
</dbReference>
<dbReference type="InterPro" id="IPR031984">
    <property type="entry name" value="SLC3A2_N"/>
</dbReference>
<dbReference type="SMART" id="SM00642">
    <property type="entry name" value="Aamy"/>
    <property type="match status" value="1"/>
</dbReference>
<dbReference type="AlphaFoldDB" id="K1PSG6"/>
<gene>
    <name evidence="2" type="ORF">CGI_10008705</name>
</gene>
<feature type="domain" description="Glycosyl hydrolase family 13 catalytic" evidence="1">
    <location>
        <begin position="100"/>
        <end position="520"/>
    </location>
</feature>
<dbReference type="Pfam" id="PF00128">
    <property type="entry name" value="Alpha-amylase"/>
    <property type="match status" value="1"/>
</dbReference>
<dbReference type="InterPro" id="IPR006047">
    <property type="entry name" value="GH13_cat_dom"/>
</dbReference>
<dbReference type="InterPro" id="IPR013780">
    <property type="entry name" value="Glyco_hydro_b"/>
</dbReference>
<dbReference type="PANTHER" id="PTHR10357">
    <property type="entry name" value="ALPHA-AMYLASE FAMILY MEMBER"/>
    <property type="match status" value="1"/>
</dbReference>